<dbReference type="EMBL" id="CP051006">
    <property type="protein sequence ID" value="QNT94902.1"/>
    <property type="molecule type" value="Genomic_DNA"/>
</dbReference>
<accession>A0A7H1Q3M2</accession>
<proteinExistence type="predicted"/>
<dbReference type="InterPro" id="IPR021944">
    <property type="entry name" value="DUF3560"/>
</dbReference>
<dbReference type="KEGG" id="sgf:HEP81_04629"/>
<protein>
    <recommendedName>
        <fullName evidence="5">DUF3560 domain-containing protein</fullName>
    </recommendedName>
</protein>
<feature type="compositionally biased region" description="Low complexity" evidence="2">
    <location>
        <begin position="592"/>
        <end position="623"/>
    </location>
</feature>
<feature type="compositionally biased region" description="Pro residues" evidence="2">
    <location>
        <begin position="652"/>
        <end position="670"/>
    </location>
</feature>
<reference evidence="3 4" key="1">
    <citation type="submission" date="2020-04" db="EMBL/GenBank/DDBJ databases">
        <title>Characterization and engineering of Streptomyces griseofuscus DSM40191 as a potential heterologous host for expression of BGCs.</title>
        <authorList>
            <person name="Gren T."/>
            <person name="Whitford C.M."/>
            <person name="Mohite O.S."/>
            <person name="Joergensen T.S."/>
            <person name="Nielsen J.B."/>
            <person name="Lee S.Y."/>
            <person name="Weber T."/>
        </authorList>
    </citation>
    <scope>NUCLEOTIDE SEQUENCE [LARGE SCALE GENOMIC DNA]</scope>
    <source>
        <strain evidence="3 4">DSM 40191</strain>
    </source>
</reference>
<feature type="region of interest" description="Disordered" evidence="2">
    <location>
        <begin position="873"/>
        <end position="915"/>
    </location>
</feature>
<feature type="region of interest" description="Disordered" evidence="2">
    <location>
        <begin position="95"/>
        <end position="159"/>
    </location>
</feature>
<evidence type="ECO:0000313" key="3">
    <source>
        <dbReference type="EMBL" id="QNT94902.1"/>
    </source>
</evidence>
<keyword evidence="1" id="KW-0175">Coiled coil</keyword>
<dbReference type="Pfam" id="PF12083">
    <property type="entry name" value="DUF3560"/>
    <property type="match status" value="1"/>
</dbReference>
<feature type="compositionally biased region" description="Pro residues" evidence="2">
    <location>
        <begin position="624"/>
        <end position="637"/>
    </location>
</feature>
<organism evidence="3 4">
    <name type="scientific">Streptomyces griseofuscus</name>
    <dbReference type="NCBI Taxonomy" id="146922"/>
    <lineage>
        <taxon>Bacteria</taxon>
        <taxon>Bacillati</taxon>
        <taxon>Actinomycetota</taxon>
        <taxon>Actinomycetes</taxon>
        <taxon>Kitasatosporales</taxon>
        <taxon>Streptomycetaceae</taxon>
        <taxon>Streptomyces</taxon>
    </lineage>
</organism>
<feature type="region of interest" description="Disordered" evidence="2">
    <location>
        <begin position="591"/>
        <end position="677"/>
    </location>
</feature>
<dbReference type="PANTHER" id="PTHR48125:SF12">
    <property type="entry name" value="AT HOOK TRANSCRIPTION FACTOR FAMILY-RELATED"/>
    <property type="match status" value="1"/>
</dbReference>
<dbReference type="RefSeq" id="WP_051850031.1">
    <property type="nucleotide sequence ID" value="NZ_CP051006.1"/>
</dbReference>
<evidence type="ECO:0000256" key="1">
    <source>
        <dbReference type="SAM" id="Coils"/>
    </source>
</evidence>
<dbReference type="PANTHER" id="PTHR48125">
    <property type="entry name" value="LP07818P1"/>
    <property type="match status" value="1"/>
</dbReference>
<dbReference type="Proteomes" id="UP000516422">
    <property type="component" value="Chromosome"/>
</dbReference>
<gene>
    <name evidence="3" type="ORF">HEP81_04629</name>
</gene>
<evidence type="ECO:0000313" key="4">
    <source>
        <dbReference type="Proteomes" id="UP000516422"/>
    </source>
</evidence>
<evidence type="ECO:0008006" key="5">
    <source>
        <dbReference type="Google" id="ProtNLM"/>
    </source>
</evidence>
<dbReference type="AlphaFoldDB" id="A0A7H1Q3M2"/>
<feature type="coiled-coil region" evidence="1">
    <location>
        <begin position="370"/>
        <end position="397"/>
    </location>
</feature>
<feature type="region of interest" description="Disordered" evidence="2">
    <location>
        <begin position="488"/>
        <end position="519"/>
    </location>
</feature>
<dbReference type="GeneID" id="91464180"/>
<name>A0A7H1Q3M2_9ACTN</name>
<sequence length="915" mass="101653">MATTPPAKTPSIAIARALRRLGLTQGKGKDFRIDGDYNGAGERIRTYVLTLTGHADETVAARADDIERWALEDGGWSFTVCVRYSDKGRPHCTISNGAVEKVREEPPAQPATAPEPEEPAGETAVLEDPAQPEEGEQPPADEPPAEEPPTEEPSFKGSLTITHTRADGTLLEGSRKHDGVWEIVRPIGFRSSRNLGALYIRNSRDREADRLRINRAVKALREAGWEVTVDIDETQRRSFKEAEAERLERAENRAERHSDYAGRAAARSDARHKAALGALDGIEPGQPILVGHHSERRHRRAIERSDNNMRASIEEHGKAQYHSDRAEAAAKYEARRYDPNRTRRRLEKLNAELRQQERWRDEQLAAGRDAGRYERRIEDLTEEIAGWEKVVEEARQNGVKLWEADDFAPGDFALYSGTWYQIKRANPKTLSIAWNLRLAPKAVMTLEDATEGGSTWTFGMDYTKIRARCPEAAMMAFLADGKVPGTKSAEKAHLAQPASEVRAAQAAKPKTKKRSDPKIPKKVKVECGWDATEATLTFLDGKGQPHKLRQPVTITAPEGTKFTDAVYSAALKREVWRLLVAEGFRYRGSNWSGSVGSGIVHGIEPTEPTEAAPEQPSADQAAPVDPPAEEPPAPEPPAEVAAPVDEPEQPVDEPPAPEPEQPIDEPAPPTEDPKELRLQREQAAALGWSTGQAEFVIAAAAGRLYLHQFGSLYCRDIPGTAGRLMSVHRLSALQKAGFVTVGAADANRERPVLVTVDGRRAVAVWKRWKPRPVEKNREQECEKLRPLLHGVQARRLAEQAAKDAADRKAASAEFREAHKRLMEWEDREDRLWAAWAKVHGIVFRLQRRPAGWVPSDEEIETHDLDAAVVAELREDAENPQPRPVLPDLKQKPMAELPPLEADDQTPEQLDLFAVA</sequence>
<evidence type="ECO:0000256" key="2">
    <source>
        <dbReference type="SAM" id="MobiDB-lite"/>
    </source>
</evidence>